<dbReference type="AlphaFoldDB" id="A0A7Y3R8V6"/>
<dbReference type="SUPFAM" id="SSF48452">
    <property type="entry name" value="TPR-like"/>
    <property type="match status" value="2"/>
</dbReference>
<evidence type="ECO:0000256" key="3">
    <source>
        <dbReference type="PROSITE-ProRule" id="PRU00339"/>
    </source>
</evidence>
<evidence type="ECO:0000256" key="2">
    <source>
        <dbReference type="ARBA" id="ARBA00022803"/>
    </source>
</evidence>
<feature type="repeat" description="TPR" evidence="3">
    <location>
        <begin position="193"/>
        <end position="226"/>
    </location>
</feature>
<evidence type="ECO:0000313" key="6">
    <source>
        <dbReference type="Proteomes" id="UP000536509"/>
    </source>
</evidence>
<dbReference type="InterPro" id="IPR019734">
    <property type="entry name" value="TPR_rpt"/>
</dbReference>
<proteinExistence type="predicted"/>
<dbReference type="PANTHER" id="PTHR44858">
    <property type="entry name" value="TETRATRICOPEPTIDE REPEAT PROTEIN 6"/>
    <property type="match status" value="1"/>
</dbReference>
<comment type="caution">
    <text evidence="5">The sequence shown here is derived from an EMBL/GenBank/DDBJ whole genome shotgun (WGS) entry which is preliminary data.</text>
</comment>
<accession>A0A7Y3R8V6</accession>
<feature type="signal peptide" evidence="4">
    <location>
        <begin position="1"/>
        <end position="18"/>
    </location>
</feature>
<evidence type="ECO:0000256" key="4">
    <source>
        <dbReference type="SAM" id="SignalP"/>
    </source>
</evidence>
<feature type="chain" id="PRO_5031436100" evidence="4">
    <location>
        <begin position="19"/>
        <end position="278"/>
    </location>
</feature>
<evidence type="ECO:0000313" key="5">
    <source>
        <dbReference type="EMBL" id="NNT71695.1"/>
    </source>
</evidence>
<dbReference type="RefSeq" id="WP_171221877.1">
    <property type="nucleotide sequence ID" value="NZ_CP121446.1"/>
</dbReference>
<dbReference type="Gene3D" id="1.25.40.10">
    <property type="entry name" value="Tetratricopeptide repeat domain"/>
    <property type="match status" value="3"/>
</dbReference>
<dbReference type="PROSITE" id="PS50005">
    <property type="entry name" value="TPR"/>
    <property type="match status" value="4"/>
</dbReference>
<keyword evidence="4" id="KW-0732">Signal</keyword>
<dbReference type="InterPro" id="IPR050498">
    <property type="entry name" value="Ycf3"/>
</dbReference>
<dbReference type="Proteomes" id="UP000536509">
    <property type="component" value="Unassembled WGS sequence"/>
</dbReference>
<dbReference type="Pfam" id="PF13432">
    <property type="entry name" value="TPR_16"/>
    <property type="match status" value="1"/>
</dbReference>
<dbReference type="SMART" id="SM00028">
    <property type="entry name" value="TPR"/>
    <property type="match status" value="7"/>
</dbReference>
<keyword evidence="1" id="KW-0677">Repeat</keyword>
<keyword evidence="2 3" id="KW-0802">TPR repeat</keyword>
<feature type="repeat" description="TPR" evidence="3">
    <location>
        <begin position="21"/>
        <end position="54"/>
    </location>
</feature>
<feature type="repeat" description="TPR" evidence="3">
    <location>
        <begin position="55"/>
        <end position="88"/>
    </location>
</feature>
<dbReference type="EMBL" id="JABEVX010000002">
    <property type="protein sequence ID" value="NNT71695.1"/>
    <property type="molecule type" value="Genomic_DNA"/>
</dbReference>
<keyword evidence="6" id="KW-1185">Reference proteome</keyword>
<reference evidence="5 6" key="1">
    <citation type="submission" date="2020-05" db="EMBL/GenBank/DDBJ databases">
        <title>Draft genome of Flavobacterium sp. IMCC34852.</title>
        <authorList>
            <person name="Song J."/>
            <person name="Cho J.-C."/>
        </authorList>
    </citation>
    <scope>NUCLEOTIDE SEQUENCE [LARGE SCALE GENOMIC DNA]</scope>
    <source>
        <strain evidence="5 6">IMCC34852</strain>
    </source>
</reference>
<dbReference type="Pfam" id="PF00515">
    <property type="entry name" value="TPR_1"/>
    <property type="match status" value="2"/>
</dbReference>
<sequence>MKTTLTALFLLVALSFQAQTSAELNTKGIEWAQKGDLKTAFDFFNRAIVLDPNFSSAYSNRGHVYRQQGQFELAVSDYTQSYALYPNIQVLYARANTYMDMEQYEKAQADYTAIINLEPTFSDIYFDRAYSYIMQKKYQEAMRDMEKQLELTPKDFKSLANLINLKKQLDLKEEALADYKRLLKDFPDAEDLHIVYNNRANLYSDLKQFDKALADINKALEIKPDYDLGYLNRAEIYQKMGNKAKACENFKKAQELKVETNRHFQADEDYLAVKKLCN</sequence>
<dbReference type="PANTHER" id="PTHR44858:SF1">
    <property type="entry name" value="UDP-N-ACETYLGLUCOSAMINE--PEPTIDE N-ACETYLGLUCOSAMINYLTRANSFERASE SPINDLY-RELATED"/>
    <property type="match status" value="1"/>
</dbReference>
<dbReference type="InterPro" id="IPR011990">
    <property type="entry name" value="TPR-like_helical_dom_sf"/>
</dbReference>
<protein>
    <submittedName>
        <fullName evidence="5">Tetratricopeptide repeat protein</fullName>
    </submittedName>
</protein>
<dbReference type="Pfam" id="PF13181">
    <property type="entry name" value="TPR_8"/>
    <property type="match status" value="1"/>
</dbReference>
<evidence type="ECO:0000256" key="1">
    <source>
        <dbReference type="ARBA" id="ARBA00022737"/>
    </source>
</evidence>
<gene>
    <name evidence="5" type="ORF">HKT18_05635</name>
</gene>
<organism evidence="5 6">
    <name type="scientific">Flavobacterium rivulicola</name>
    <dbReference type="NCBI Taxonomy" id="2732161"/>
    <lineage>
        <taxon>Bacteria</taxon>
        <taxon>Pseudomonadati</taxon>
        <taxon>Bacteroidota</taxon>
        <taxon>Flavobacteriia</taxon>
        <taxon>Flavobacteriales</taxon>
        <taxon>Flavobacteriaceae</taxon>
        <taxon>Flavobacterium</taxon>
    </lineage>
</organism>
<name>A0A7Y3R8V6_9FLAO</name>
<feature type="repeat" description="TPR" evidence="3">
    <location>
        <begin position="122"/>
        <end position="155"/>
    </location>
</feature>